<dbReference type="EMBL" id="CANI01000023">
    <property type="protein sequence ID" value="CCM76268.1"/>
    <property type="molecule type" value="Genomic_DNA"/>
</dbReference>
<dbReference type="Proteomes" id="UP000009319">
    <property type="component" value="Unassembled WGS sequence"/>
</dbReference>
<gene>
    <name evidence="1" type="ORF">BN77_0059</name>
</gene>
<dbReference type="STRING" id="1211777.BN77_0059"/>
<dbReference type="AlphaFoldDB" id="K0PR31"/>
<organism evidence="1 2">
    <name type="scientific">Rhizobium mesoamericanum STM3625</name>
    <dbReference type="NCBI Taxonomy" id="1211777"/>
    <lineage>
        <taxon>Bacteria</taxon>
        <taxon>Pseudomonadati</taxon>
        <taxon>Pseudomonadota</taxon>
        <taxon>Alphaproteobacteria</taxon>
        <taxon>Hyphomicrobiales</taxon>
        <taxon>Rhizobiaceae</taxon>
        <taxon>Rhizobium/Agrobacterium group</taxon>
        <taxon>Rhizobium</taxon>
    </lineage>
</organism>
<sequence>MSDTRYIYDYKTHKAALYQVDKYLYAMGGTKPIHWLDKAYGYSYENQIPTLWIDGKYIYGLKPDGTAAGNEPIYYYAD</sequence>
<comment type="caution">
    <text evidence="1">The sequence shown here is derived from an EMBL/GenBank/DDBJ whole genome shotgun (WGS) entry which is preliminary data.</text>
</comment>
<evidence type="ECO:0000313" key="1">
    <source>
        <dbReference type="EMBL" id="CCM76268.1"/>
    </source>
</evidence>
<protein>
    <submittedName>
        <fullName evidence="1">Uncharacterized protein</fullName>
    </submittedName>
</protein>
<keyword evidence="2" id="KW-1185">Reference proteome</keyword>
<proteinExistence type="predicted"/>
<dbReference type="HOGENOM" id="CLU_2619601_0_0_5"/>
<name>K0PR31_9HYPH</name>
<evidence type="ECO:0000313" key="2">
    <source>
        <dbReference type="Proteomes" id="UP000009319"/>
    </source>
</evidence>
<accession>K0PR31</accession>
<reference evidence="1 2" key="1">
    <citation type="journal article" date="2013" name="Genome Announc.">
        <title>Draft Genome Sequence of Rhizobium mesoamericanum STM3625, a Nitrogen-Fixing Symbiont of Mimosa pudica Isolated in French Guiana (South America).</title>
        <authorList>
            <person name="Moulin L."/>
            <person name="Mornico D."/>
            <person name="Melkonian R."/>
            <person name="Klonowska A."/>
        </authorList>
    </citation>
    <scope>NUCLEOTIDE SEQUENCE [LARGE SCALE GENOMIC DNA]</scope>
    <source>
        <strain evidence="1 2">STM3625</strain>
    </source>
</reference>
<dbReference type="RefSeq" id="WP_007527263.1">
    <property type="nucleotide sequence ID" value="NZ_HF536772.1"/>
</dbReference>